<dbReference type="Gene3D" id="3.80.10.10">
    <property type="entry name" value="Ribonuclease Inhibitor"/>
    <property type="match status" value="1"/>
</dbReference>
<dbReference type="OrthoDB" id="63324at2759"/>
<evidence type="ECO:0000313" key="2">
    <source>
        <dbReference type="Proteomes" id="UP000243579"/>
    </source>
</evidence>
<comment type="caution">
    <text evidence="1">The sequence shown here is derived from an EMBL/GenBank/DDBJ whole genome shotgun (WGS) entry which is preliminary data.</text>
</comment>
<dbReference type="InterPro" id="IPR032675">
    <property type="entry name" value="LRR_dom_sf"/>
</dbReference>
<dbReference type="SUPFAM" id="SSF52047">
    <property type="entry name" value="RNI-like"/>
    <property type="match status" value="1"/>
</dbReference>
<dbReference type="STRING" id="1202772.A0A1V9YBK6"/>
<dbReference type="Proteomes" id="UP000243579">
    <property type="component" value="Unassembled WGS sequence"/>
</dbReference>
<evidence type="ECO:0000313" key="1">
    <source>
        <dbReference type="EMBL" id="OQR83110.1"/>
    </source>
</evidence>
<sequence length="237" mass="26211">MSIEHPGHLPHIKCLHLYDCEDLMLHEILDVITPEIFSTLHYSGVRDRPLCLTANVVEQLSRFTALQRLELAYCCFSIHDDYRVCDRPVSSLRIVTLEAMDADDIDDTPALELRWTNSSLTDSEATAIAYALPRWMARGLEHLDLGGNQIGDDGAMMLAIALTKGRNEYPLKVVLDNNSIGSAGTKALLRALGASRRVTLHLPAASLRGCDNEKLRALASQHGVRLENGNIFLAPAR</sequence>
<organism evidence="1 2">
    <name type="scientific">Achlya hypogyna</name>
    <name type="common">Oomycete</name>
    <name type="synonym">Protoachlya hypogyna</name>
    <dbReference type="NCBI Taxonomy" id="1202772"/>
    <lineage>
        <taxon>Eukaryota</taxon>
        <taxon>Sar</taxon>
        <taxon>Stramenopiles</taxon>
        <taxon>Oomycota</taxon>
        <taxon>Saprolegniomycetes</taxon>
        <taxon>Saprolegniales</taxon>
        <taxon>Achlyaceae</taxon>
        <taxon>Achlya</taxon>
    </lineage>
</organism>
<dbReference type="Pfam" id="PF13516">
    <property type="entry name" value="LRR_6"/>
    <property type="match status" value="1"/>
</dbReference>
<protein>
    <submittedName>
        <fullName evidence="1">Uncharacterized protein</fullName>
    </submittedName>
</protein>
<gene>
    <name evidence="1" type="ORF">ACHHYP_15087</name>
</gene>
<accession>A0A1V9YBK6</accession>
<reference evidence="1 2" key="1">
    <citation type="journal article" date="2014" name="Genome Biol. Evol.">
        <title>The secreted proteins of Achlya hypogyna and Thraustotheca clavata identify the ancestral oomycete secretome and reveal gene acquisitions by horizontal gene transfer.</title>
        <authorList>
            <person name="Misner I."/>
            <person name="Blouin N."/>
            <person name="Leonard G."/>
            <person name="Richards T.A."/>
            <person name="Lane C.E."/>
        </authorList>
    </citation>
    <scope>NUCLEOTIDE SEQUENCE [LARGE SCALE GENOMIC DNA]</scope>
    <source>
        <strain evidence="1 2">ATCC 48635</strain>
    </source>
</reference>
<name>A0A1V9YBK6_ACHHY</name>
<dbReference type="InterPro" id="IPR001611">
    <property type="entry name" value="Leu-rich_rpt"/>
</dbReference>
<dbReference type="AlphaFoldDB" id="A0A1V9YBK6"/>
<proteinExistence type="predicted"/>
<keyword evidence="2" id="KW-1185">Reference proteome</keyword>
<dbReference type="EMBL" id="JNBR01002313">
    <property type="protein sequence ID" value="OQR83110.1"/>
    <property type="molecule type" value="Genomic_DNA"/>
</dbReference>